<organism evidence="1">
    <name type="scientific">Spodoptera frugiperda</name>
    <name type="common">Fall armyworm</name>
    <dbReference type="NCBI Taxonomy" id="7108"/>
    <lineage>
        <taxon>Eukaryota</taxon>
        <taxon>Metazoa</taxon>
        <taxon>Ecdysozoa</taxon>
        <taxon>Arthropoda</taxon>
        <taxon>Hexapoda</taxon>
        <taxon>Insecta</taxon>
        <taxon>Pterygota</taxon>
        <taxon>Neoptera</taxon>
        <taxon>Endopterygota</taxon>
        <taxon>Lepidoptera</taxon>
        <taxon>Glossata</taxon>
        <taxon>Ditrysia</taxon>
        <taxon>Noctuoidea</taxon>
        <taxon>Noctuidae</taxon>
        <taxon>Amphipyrinae</taxon>
        <taxon>Spodoptera</taxon>
    </lineage>
</organism>
<name>A0A2H1WW96_SPOFR</name>
<protein>
    <submittedName>
        <fullName evidence="1">SFRICE_039497</fullName>
    </submittedName>
</protein>
<reference evidence="1" key="1">
    <citation type="submission" date="2016-07" db="EMBL/GenBank/DDBJ databases">
        <authorList>
            <person name="Bretaudeau A."/>
        </authorList>
    </citation>
    <scope>NUCLEOTIDE SEQUENCE</scope>
    <source>
        <strain evidence="1">Rice</strain>
        <tissue evidence="1">Whole body</tissue>
    </source>
</reference>
<proteinExistence type="predicted"/>
<gene>
    <name evidence="1" type="ORF">SFRICE_039497</name>
</gene>
<dbReference type="AlphaFoldDB" id="A0A2H1WW96"/>
<sequence length="74" mass="7896">MSSLVLGEARGSVRLLLIKNQPILGVLESRAGSLTKGRDPRSSLAAAGPGQRTFANVFGRKNEQITYPPTCGER</sequence>
<evidence type="ECO:0000313" key="1">
    <source>
        <dbReference type="EMBL" id="SOQ57236.1"/>
    </source>
</evidence>
<dbReference type="EMBL" id="ODYU01011481">
    <property type="protein sequence ID" value="SOQ57236.1"/>
    <property type="molecule type" value="Genomic_DNA"/>
</dbReference>
<accession>A0A2H1WW96</accession>